<feature type="transmembrane region" description="Helical" evidence="7">
    <location>
        <begin position="358"/>
        <end position="377"/>
    </location>
</feature>
<feature type="compositionally biased region" description="Polar residues" evidence="6">
    <location>
        <begin position="1"/>
        <end position="12"/>
    </location>
</feature>
<dbReference type="KEGG" id="spu:754406"/>
<evidence type="ECO:0000256" key="3">
    <source>
        <dbReference type="ARBA" id="ARBA00022692"/>
    </source>
</evidence>
<reference evidence="8" key="2">
    <citation type="submission" date="2021-01" db="UniProtKB">
        <authorList>
            <consortium name="EnsemblMetazoa"/>
        </authorList>
    </citation>
    <scope>IDENTIFICATION</scope>
</reference>
<feature type="transmembrane region" description="Helical" evidence="7">
    <location>
        <begin position="84"/>
        <end position="110"/>
    </location>
</feature>
<evidence type="ECO:0000256" key="1">
    <source>
        <dbReference type="ARBA" id="ARBA00004141"/>
    </source>
</evidence>
<reference evidence="9" key="1">
    <citation type="submission" date="2015-02" db="EMBL/GenBank/DDBJ databases">
        <title>Genome sequencing for Strongylocentrotus purpuratus.</title>
        <authorList>
            <person name="Murali S."/>
            <person name="Liu Y."/>
            <person name="Vee V."/>
            <person name="English A."/>
            <person name="Wang M."/>
            <person name="Skinner E."/>
            <person name="Han Y."/>
            <person name="Muzny D.M."/>
            <person name="Worley K.C."/>
            <person name="Gibbs R.A."/>
        </authorList>
    </citation>
    <scope>NUCLEOTIDE SEQUENCE</scope>
</reference>
<evidence type="ECO:0000256" key="2">
    <source>
        <dbReference type="ARBA" id="ARBA00008821"/>
    </source>
</evidence>
<feature type="transmembrane region" description="Helical" evidence="7">
    <location>
        <begin position="474"/>
        <end position="493"/>
    </location>
</feature>
<evidence type="ECO:0000256" key="5">
    <source>
        <dbReference type="ARBA" id="ARBA00023136"/>
    </source>
</evidence>
<dbReference type="GO" id="GO:0022857">
    <property type="term" value="F:transmembrane transporter activity"/>
    <property type="evidence" value="ECO:0007669"/>
    <property type="project" value="InterPro"/>
</dbReference>
<sequence length="652" mass="70048">MMAQPDNPNTMHNGKEVDATPDAIPISTISSSSSSSPPTNGTKVSNGYGEDAGLDDDAAAQKQADAVLAKLKGDMSYGIEDTPAWYISVLLGFQHYLTMIGSTIAIPLILAPSLCISDNNVALAEVIATMFFVSGVATLLQTFVGNRLPIVQGGTFSLLAPSFAVLALKGPCLDPLPDNATDVPPEVLANRTEFWRGRMRELQGDIMVASCFQVIIGITGGIGFLLRFLGPLVIAPTIALIGLSLFPAAASFAGSHWGIASLTIGLMVLFSQYLARAYIPFCTFSRSQKKLRLVRMYIFRLFPVILAILLSWLFAYLLTRFDVFPDSPSVYGYLARTDIRASVIQDASWFRFPYPGQWGLPTVTIAGVFGMLAGVLASMIESVGDYYACARLAGAPPPPNHAVNRGILIEGLSCVLAGAIGSGNGTTSYSENIGAIGITKVGSRRVIQTGGAIMILVGCLPKFAAIFVTIPDPIVGGMFFVMFGMVAAVGLSNLQFVDLNSSRNIFVLGFAIFSGLCIPSWISSEENAAYIATGVPELDQIIVVLLSTSMFVGGFFGFILDNTIPGTIEERGIIKFQRLTGDGEDGTVNEKVTELVNKCYELPWLLMRVINKVPCFYYLPFCPNFTGCCRRRKRLDPEQPEAVNVTSNSTPL</sequence>
<feature type="transmembrane region" description="Helical" evidence="7">
    <location>
        <begin position="206"/>
        <end position="226"/>
    </location>
</feature>
<evidence type="ECO:0008006" key="10">
    <source>
        <dbReference type="Google" id="ProtNLM"/>
    </source>
</evidence>
<feature type="compositionally biased region" description="Low complexity" evidence="6">
    <location>
        <begin position="24"/>
        <end position="39"/>
    </location>
</feature>
<feature type="transmembrane region" description="Helical" evidence="7">
    <location>
        <begin position="122"/>
        <end position="144"/>
    </location>
</feature>
<comment type="similarity">
    <text evidence="2">Belongs to the nucleobase:cation symporter-2 (NCS2) (TC 2.A.40) family.</text>
</comment>
<dbReference type="GO" id="GO:0016020">
    <property type="term" value="C:membrane"/>
    <property type="evidence" value="ECO:0007669"/>
    <property type="project" value="UniProtKB-SubCell"/>
</dbReference>
<protein>
    <recommendedName>
        <fullName evidence="10">Solute carrier family 23 member 2</fullName>
    </recommendedName>
</protein>
<feature type="transmembrane region" description="Helical" evidence="7">
    <location>
        <begin position="505"/>
        <end position="522"/>
    </location>
</feature>
<feature type="region of interest" description="Disordered" evidence="6">
    <location>
        <begin position="1"/>
        <end position="54"/>
    </location>
</feature>
<name>A0A7M7PBJ6_STRPU</name>
<keyword evidence="4 7" id="KW-1133">Transmembrane helix</keyword>
<dbReference type="AlphaFoldDB" id="A0A7M7PBJ6"/>
<dbReference type="EnsemblMetazoa" id="XM_030993359">
    <property type="protein sequence ID" value="XP_030849219"/>
    <property type="gene ID" value="LOC754406"/>
</dbReference>
<proteinExistence type="inferred from homology"/>
<evidence type="ECO:0000256" key="6">
    <source>
        <dbReference type="SAM" id="MobiDB-lite"/>
    </source>
</evidence>
<keyword evidence="5 7" id="KW-0472">Membrane</keyword>
<dbReference type="PANTHER" id="PTHR11119">
    <property type="entry name" value="XANTHINE-URACIL / VITAMIN C PERMEASE FAMILY MEMBER"/>
    <property type="match status" value="1"/>
</dbReference>
<feature type="transmembrane region" description="Helical" evidence="7">
    <location>
        <begin position="542"/>
        <end position="560"/>
    </location>
</feature>
<dbReference type="OrthoDB" id="1641903at2759"/>
<dbReference type="Proteomes" id="UP000007110">
    <property type="component" value="Unassembled WGS sequence"/>
</dbReference>
<evidence type="ECO:0000313" key="9">
    <source>
        <dbReference type="Proteomes" id="UP000007110"/>
    </source>
</evidence>
<evidence type="ECO:0000256" key="4">
    <source>
        <dbReference type="ARBA" id="ARBA00022989"/>
    </source>
</evidence>
<keyword evidence="3 7" id="KW-0812">Transmembrane</keyword>
<dbReference type="InParanoid" id="A0A7M7PBJ6"/>
<accession>A0A7M7PBJ6</accession>
<keyword evidence="9" id="KW-1185">Reference proteome</keyword>
<feature type="transmembrane region" description="Helical" evidence="7">
    <location>
        <begin position="256"/>
        <end position="275"/>
    </location>
</feature>
<feature type="transmembrane region" description="Helical" evidence="7">
    <location>
        <begin position="446"/>
        <end position="468"/>
    </location>
</feature>
<dbReference type="InterPro" id="IPR006043">
    <property type="entry name" value="NCS2"/>
</dbReference>
<organism evidence="8 9">
    <name type="scientific">Strongylocentrotus purpuratus</name>
    <name type="common">Purple sea urchin</name>
    <dbReference type="NCBI Taxonomy" id="7668"/>
    <lineage>
        <taxon>Eukaryota</taxon>
        <taxon>Metazoa</taxon>
        <taxon>Echinodermata</taxon>
        <taxon>Eleutherozoa</taxon>
        <taxon>Echinozoa</taxon>
        <taxon>Echinoidea</taxon>
        <taxon>Euechinoidea</taxon>
        <taxon>Echinacea</taxon>
        <taxon>Camarodonta</taxon>
        <taxon>Echinidea</taxon>
        <taxon>Strongylocentrotidae</taxon>
        <taxon>Strongylocentrotus</taxon>
    </lineage>
</organism>
<evidence type="ECO:0000256" key="7">
    <source>
        <dbReference type="SAM" id="Phobius"/>
    </source>
</evidence>
<dbReference type="Pfam" id="PF00860">
    <property type="entry name" value="Xan_ur_permease"/>
    <property type="match status" value="1"/>
</dbReference>
<feature type="transmembrane region" description="Helical" evidence="7">
    <location>
        <begin position="233"/>
        <end position="250"/>
    </location>
</feature>
<dbReference type="GeneID" id="754406"/>
<comment type="subcellular location">
    <subcellularLocation>
        <location evidence="1">Membrane</location>
        <topology evidence="1">Multi-pass membrane protein</topology>
    </subcellularLocation>
</comment>
<evidence type="ECO:0000313" key="8">
    <source>
        <dbReference type="EnsemblMetazoa" id="XP_030849219"/>
    </source>
</evidence>
<dbReference type="RefSeq" id="XP_030849219.1">
    <property type="nucleotide sequence ID" value="XM_030993359.1"/>
</dbReference>
<dbReference type="OMA" id="RAGWCAS"/>
<feature type="transmembrane region" description="Helical" evidence="7">
    <location>
        <begin position="296"/>
        <end position="318"/>
    </location>
</feature>